<dbReference type="InterPro" id="IPR036388">
    <property type="entry name" value="WH-like_DNA-bd_sf"/>
</dbReference>
<reference evidence="5" key="1">
    <citation type="submission" date="2024-05" db="EMBL/GenBank/DDBJ databases">
        <title>Planctomycetes of the genus Singulisphaera possess chitinolytic capabilities.</title>
        <authorList>
            <person name="Ivanova A."/>
        </authorList>
    </citation>
    <scope>NUCLEOTIDE SEQUENCE</scope>
    <source>
        <strain evidence="5">Ch08T</strain>
    </source>
</reference>
<dbReference type="SMART" id="SM00866">
    <property type="entry name" value="UTRA"/>
    <property type="match status" value="1"/>
</dbReference>
<proteinExistence type="predicted"/>
<dbReference type="InterPro" id="IPR050679">
    <property type="entry name" value="Bact_HTH_transcr_reg"/>
</dbReference>
<dbReference type="Pfam" id="PF00392">
    <property type="entry name" value="GntR"/>
    <property type="match status" value="1"/>
</dbReference>
<dbReference type="SUPFAM" id="SSF64288">
    <property type="entry name" value="Chorismate lyase-like"/>
    <property type="match status" value="1"/>
</dbReference>
<evidence type="ECO:0000256" key="3">
    <source>
        <dbReference type="ARBA" id="ARBA00023163"/>
    </source>
</evidence>
<sequence length="261" mass="29212">MSTDPASVIPLYFQIQNDLASSIASGAIPPGGQLPSEEELIRKYAVSRTTVRKAVQELERLGLIEIRRGRGTFVRAAKLSQGFTELTGFVEDMLVLGLKPSAKVLGAAPTAANEWVARQLRLPIGTEVMKIRRVRLADGVAMSLDETYLPMDLGEKVAKDDLEVYPIFSLLEEKYETPLIEADYRIEAVAAERFVAETLEVEEGAPILLIERVSFTLGQRPVDYEKLYYRGDKLRLTTRLQRRSSPIPLDALPRIIPKEER</sequence>
<dbReference type="PROSITE" id="PS50949">
    <property type="entry name" value="HTH_GNTR"/>
    <property type="match status" value="1"/>
</dbReference>
<dbReference type="PRINTS" id="PR00035">
    <property type="entry name" value="HTHGNTR"/>
</dbReference>
<dbReference type="EMBL" id="CP155447">
    <property type="protein sequence ID" value="XBH01909.1"/>
    <property type="molecule type" value="Genomic_DNA"/>
</dbReference>
<evidence type="ECO:0000313" key="5">
    <source>
        <dbReference type="EMBL" id="XBH01909.1"/>
    </source>
</evidence>
<gene>
    <name evidence="5" type="ORF">V5E97_26715</name>
</gene>
<dbReference type="Gene3D" id="1.10.10.10">
    <property type="entry name" value="Winged helix-like DNA-binding domain superfamily/Winged helix DNA-binding domain"/>
    <property type="match status" value="1"/>
</dbReference>
<accession>A0AAU7C9E2</accession>
<dbReference type="CDD" id="cd07377">
    <property type="entry name" value="WHTH_GntR"/>
    <property type="match status" value="1"/>
</dbReference>
<dbReference type="Gene3D" id="3.40.1410.10">
    <property type="entry name" value="Chorismate lyase-like"/>
    <property type="match status" value="1"/>
</dbReference>
<evidence type="ECO:0000256" key="1">
    <source>
        <dbReference type="ARBA" id="ARBA00023015"/>
    </source>
</evidence>
<keyword evidence="2" id="KW-0238">DNA-binding</keyword>
<name>A0AAU7C9E2_9BACT</name>
<keyword evidence="1" id="KW-0805">Transcription regulation</keyword>
<dbReference type="GO" id="GO:0003700">
    <property type="term" value="F:DNA-binding transcription factor activity"/>
    <property type="evidence" value="ECO:0007669"/>
    <property type="project" value="InterPro"/>
</dbReference>
<feature type="domain" description="HTH gntR-type" evidence="4">
    <location>
        <begin position="9"/>
        <end position="77"/>
    </location>
</feature>
<dbReference type="RefSeq" id="WP_406694655.1">
    <property type="nucleotide sequence ID" value="NZ_CP155447.1"/>
</dbReference>
<dbReference type="AlphaFoldDB" id="A0AAU7C9E2"/>
<evidence type="ECO:0000256" key="2">
    <source>
        <dbReference type="ARBA" id="ARBA00023125"/>
    </source>
</evidence>
<dbReference type="InterPro" id="IPR000524">
    <property type="entry name" value="Tscrpt_reg_HTH_GntR"/>
</dbReference>
<dbReference type="InterPro" id="IPR028978">
    <property type="entry name" value="Chorismate_lyase_/UTRA_dom_sf"/>
</dbReference>
<dbReference type="InterPro" id="IPR036390">
    <property type="entry name" value="WH_DNA-bd_sf"/>
</dbReference>
<keyword evidence="3" id="KW-0804">Transcription</keyword>
<dbReference type="GO" id="GO:0045892">
    <property type="term" value="P:negative regulation of DNA-templated transcription"/>
    <property type="evidence" value="ECO:0007669"/>
    <property type="project" value="TreeGrafter"/>
</dbReference>
<dbReference type="PANTHER" id="PTHR44846:SF1">
    <property type="entry name" value="MANNOSYL-D-GLYCERATE TRANSPORT_METABOLISM SYSTEM REPRESSOR MNGR-RELATED"/>
    <property type="match status" value="1"/>
</dbReference>
<dbReference type="SMART" id="SM00345">
    <property type="entry name" value="HTH_GNTR"/>
    <property type="match status" value="1"/>
</dbReference>
<dbReference type="GO" id="GO:0003677">
    <property type="term" value="F:DNA binding"/>
    <property type="evidence" value="ECO:0007669"/>
    <property type="project" value="UniProtKB-KW"/>
</dbReference>
<dbReference type="PANTHER" id="PTHR44846">
    <property type="entry name" value="MANNOSYL-D-GLYCERATE TRANSPORT/METABOLISM SYSTEM REPRESSOR MNGR-RELATED"/>
    <property type="match status" value="1"/>
</dbReference>
<organism evidence="5">
    <name type="scientific">Singulisphaera sp. Ch08</name>
    <dbReference type="NCBI Taxonomy" id="3120278"/>
    <lineage>
        <taxon>Bacteria</taxon>
        <taxon>Pseudomonadati</taxon>
        <taxon>Planctomycetota</taxon>
        <taxon>Planctomycetia</taxon>
        <taxon>Isosphaerales</taxon>
        <taxon>Isosphaeraceae</taxon>
        <taxon>Singulisphaera</taxon>
    </lineage>
</organism>
<protein>
    <submittedName>
        <fullName evidence="5">GntR family transcriptional regulator</fullName>
    </submittedName>
</protein>
<evidence type="ECO:0000259" key="4">
    <source>
        <dbReference type="PROSITE" id="PS50949"/>
    </source>
</evidence>
<dbReference type="InterPro" id="IPR011663">
    <property type="entry name" value="UTRA"/>
</dbReference>
<dbReference type="SUPFAM" id="SSF46785">
    <property type="entry name" value="Winged helix' DNA-binding domain"/>
    <property type="match status" value="1"/>
</dbReference>
<dbReference type="Pfam" id="PF07702">
    <property type="entry name" value="UTRA"/>
    <property type="match status" value="1"/>
</dbReference>